<dbReference type="RefSeq" id="WP_080157564.1">
    <property type="nucleotide sequence ID" value="NZ_FUZI01000003.1"/>
</dbReference>
<evidence type="ECO:0000313" key="3">
    <source>
        <dbReference type="Proteomes" id="UP000189966"/>
    </source>
</evidence>
<evidence type="ECO:0000313" key="2">
    <source>
        <dbReference type="EMBL" id="SKC32576.1"/>
    </source>
</evidence>
<dbReference type="EMBL" id="FUZI01000003">
    <property type="protein sequence ID" value="SKC32576.1"/>
    <property type="molecule type" value="Genomic_DNA"/>
</dbReference>
<feature type="signal peptide" evidence="1">
    <location>
        <begin position="1"/>
        <end position="19"/>
    </location>
</feature>
<keyword evidence="1" id="KW-0732">Signal</keyword>
<protein>
    <submittedName>
        <fullName evidence="2">Uncharacterized protein</fullName>
    </submittedName>
</protein>
<proteinExistence type="predicted"/>
<dbReference type="AlphaFoldDB" id="A0A1T5I0T5"/>
<organism evidence="2 3">
    <name type="scientific">Photobacterium piscicola</name>
    <dbReference type="NCBI Taxonomy" id="1378299"/>
    <lineage>
        <taxon>Bacteria</taxon>
        <taxon>Pseudomonadati</taxon>
        <taxon>Pseudomonadota</taxon>
        <taxon>Gammaproteobacteria</taxon>
        <taxon>Vibrionales</taxon>
        <taxon>Vibrionaceae</taxon>
        <taxon>Photobacterium</taxon>
    </lineage>
</organism>
<dbReference type="Proteomes" id="UP000189966">
    <property type="component" value="Unassembled WGS sequence"/>
</dbReference>
<name>A0A1T5I0T5_9GAMM</name>
<reference evidence="2 3" key="1">
    <citation type="submission" date="2017-02" db="EMBL/GenBank/DDBJ databases">
        <authorList>
            <person name="Peterson S.W."/>
        </authorList>
    </citation>
    <scope>NUCLEOTIDE SEQUENCE [LARGE SCALE GENOMIC DNA]</scope>
    <source>
        <strain evidence="3">type strain: NCCB 100098</strain>
    </source>
</reference>
<accession>A0A1T5I0T5</accession>
<gene>
    <name evidence="2" type="ORF">CZ809_02092</name>
</gene>
<evidence type="ECO:0000256" key="1">
    <source>
        <dbReference type="SAM" id="SignalP"/>
    </source>
</evidence>
<sequence>MKKTLSVLLSLIASSSAIATPQRPSEAEIQGRNTYFITPYKAICNIDLQYQETANTAEEAIQLEQIFETSLGYALTLNAKGQAYVQLAIKEWNEKMVFATDPNITFTIRDADIKGQYITNNYCLEKNLVLHHVNTHEWGSYIVKLQGKPHQAITFRIVKEQE</sequence>
<feature type="chain" id="PRO_5012368976" evidence="1">
    <location>
        <begin position="20"/>
        <end position="162"/>
    </location>
</feature>
<dbReference type="OrthoDB" id="5822383at2"/>